<proteinExistence type="predicted"/>
<dbReference type="EMBL" id="CP000554">
    <property type="protein sequence ID" value="ABM76803.1"/>
    <property type="molecule type" value="Genomic_DNA"/>
</dbReference>
<evidence type="ECO:0000313" key="2">
    <source>
        <dbReference type="EMBL" id="ABM76803.1"/>
    </source>
</evidence>
<dbReference type="InterPro" id="IPR000253">
    <property type="entry name" value="FHA_dom"/>
</dbReference>
<protein>
    <recommendedName>
        <fullName evidence="1">FHA domain-containing protein</fullName>
    </recommendedName>
</protein>
<dbReference type="RefSeq" id="WP_011824736.1">
    <property type="nucleotide sequence ID" value="NC_008820.1"/>
</dbReference>
<reference evidence="2 3" key="1">
    <citation type="journal article" date="2007" name="PLoS Genet.">
        <title>Patterns and implications of gene gain and loss in the evolution of Prochlorococcus.</title>
        <authorList>
            <person name="Kettler G.C."/>
            <person name="Martiny A.C."/>
            <person name="Huang K."/>
            <person name="Zucker J."/>
            <person name="Coleman M.L."/>
            <person name="Rodrigue S."/>
            <person name="Chen F."/>
            <person name="Lapidus A."/>
            <person name="Ferriera S."/>
            <person name="Johnson J."/>
            <person name="Steglich C."/>
            <person name="Church G.M."/>
            <person name="Richardson P."/>
            <person name="Chisholm S.W."/>
        </authorList>
    </citation>
    <scope>NUCLEOTIDE SEQUENCE [LARGE SCALE GENOMIC DNA]</scope>
    <source>
        <strain evidence="2 3">MIT 9303</strain>
    </source>
</reference>
<organism evidence="2 3">
    <name type="scientific">Prochlorococcus marinus (strain MIT 9303)</name>
    <dbReference type="NCBI Taxonomy" id="59922"/>
    <lineage>
        <taxon>Bacteria</taxon>
        <taxon>Bacillati</taxon>
        <taxon>Cyanobacteriota</taxon>
        <taxon>Cyanophyceae</taxon>
        <taxon>Synechococcales</taxon>
        <taxon>Prochlorococcaceae</taxon>
        <taxon>Prochlorococcus</taxon>
    </lineage>
</organism>
<feature type="domain" description="FHA" evidence="1">
    <location>
        <begin position="52"/>
        <end position="119"/>
    </location>
</feature>
<sequence>MNDICLLPDLLDGYVVNGLDSPNSWITSIQSVLISGDDCYYLSQECRSENIHYLGERDPGIFCSIPNQSVLFQVEFLSVSHAGLFYHFPQLKAETFLQSNELVHDAIRENGVFFGERKLFLPMVSKSGWTSQAFCEQREVRILAFDEVYEMCTNRCLRINEIFLKFEYLEPTENKHVALYSSMRYINFSNLSVENKYLQGINGSVLLKIEGTLVHAYMAAAFNSEGDSHIEFIVPTFDYAPGKSDDIHRDYNTVFIIAGQCSFYQYT</sequence>
<dbReference type="BioCyc" id="PMAR59922:G1G80-49-MONOMER"/>
<dbReference type="AlphaFoldDB" id="A2C5P3"/>
<name>A2C5P3_PROM3</name>
<evidence type="ECO:0000259" key="1">
    <source>
        <dbReference type="PROSITE" id="PS50006"/>
    </source>
</evidence>
<dbReference type="Proteomes" id="UP000002274">
    <property type="component" value="Chromosome"/>
</dbReference>
<evidence type="ECO:0000313" key="3">
    <source>
        <dbReference type="Proteomes" id="UP000002274"/>
    </source>
</evidence>
<dbReference type="KEGG" id="pmf:P9303_00461"/>
<accession>A2C5P3</accession>
<dbReference type="HOGENOM" id="CLU_1041549_0_0_3"/>
<dbReference type="PROSITE" id="PS50006">
    <property type="entry name" value="FHA_DOMAIN"/>
    <property type="match status" value="1"/>
</dbReference>
<gene>
    <name evidence="2" type="ordered locus">P9303_00461</name>
</gene>